<gene>
    <name evidence="1" type="ORF">CBA19CS22_04100</name>
</gene>
<evidence type="ECO:0000313" key="2">
    <source>
        <dbReference type="Proteomes" id="UP001055013"/>
    </source>
</evidence>
<accession>A0ACB5QKG1</accession>
<protein>
    <submittedName>
        <fullName evidence="1">Enoyl-CoA hydratase/isomerase family protein</fullName>
    </submittedName>
</protein>
<dbReference type="EMBL" id="BPUR01000001">
    <property type="protein sequence ID" value="GJH15684.1"/>
    <property type="molecule type" value="Genomic_DNA"/>
</dbReference>
<name>A0ACB5QKG1_9BURK</name>
<keyword evidence="2" id="KW-1185">Reference proteome</keyword>
<sequence>MSLVVETDVRAVRVVTLNHSSRMNPFSAELENSIKSALARANTDPSVSAVVVTGGPDRSFSAGGDFNEVKLMKGGVEVDRWIDRITDLYSSVLLVDKPTVAAIDGYAIGMGFQFALMFDWRQAATSAEFRMPELRHGIGCSVGAAILRHAIGYVAMQEIVFACESIDVEKAMTYGIVNRLSTPEQLLRDAIARAEELAAYPQVPYRATKQTIVQSMRDVLLQSAAASKRVHKAAFAARSPHAHFARVLGENDVSVGA</sequence>
<proteinExistence type="predicted"/>
<reference evidence="1" key="1">
    <citation type="submission" date="2021-09" db="EMBL/GenBank/DDBJ databases">
        <title>Isolation and characterization of 3-chlorobenzoate degrading bacteria from soils in Shizuoka.</title>
        <authorList>
            <person name="Ifat A."/>
            <person name="Ogawa N."/>
            <person name="Kimbara K."/>
            <person name="Moriuchi R."/>
            <person name="Dohra H."/>
            <person name="Shintani M."/>
        </authorList>
    </citation>
    <scope>NUCLEOTIDE SEQUENCE</scope>
    <source>
        <strain evidence="1">19CS2-2</strain>
    </source>
</reference>
<evidence type="ECO:0000313" key="1">
    <source>
        <dbReference type="EMBL" id="GJH15684.1"/>
    </source>
</evidence>
<comment type="caution">
    <text evidence="1">The sequence shown here is derived from an EMBL/GenBank/DDBJ whole genome shotgun (WGS) entry which is preliminary data.</text>
</comment>
<dbReference type="Proteomes" id="UP001055013">
    <property type="component" value="Unassembled WGS sequence"/>
</dbReference>
<organism evidence="1 2">
    <name type="scientific">Caballeronia novacaledonica</name>
    <dbReference type="NCBI Taxonomy" id="1544861"/>
    <lineage>
        <taxon>Bacteria</taxon>
        <taxon>Pseudomonadati</taxon>
        <taxon>Pseudomonadota</taxon>
        <taxon>Betaproteobacteria</taxon>
        <taxon>Burkholderiales</taxon>
        <taxon>Burkholderiaceae</taxon>
        <taxon>Caballeronia</taxon>
    </lineage>
</organism>